<dbReference type="AlphaFoldDB" id="A0AAU2JW87"/>
<dbReference type="Pfam" id="PF00534">
    <property type="entry name" value="Glycos_transf_1"/>
    <property type="match status" value="1"/>
</dbReference>
<evidence type="ECO:0000256" key="2">
    <source>
        <dbReference type="ARBA" id="ARBA00022676"/>
    </source>
</evidence>
<proteinExistence type="predicted"/>
<feature type="domain" description="Glycosyl transferase family 1" evidence="4">
    <location>
        <begin position="193"/>
        <end position="349"/>
    </location>
</feature>
<dbReference type="InterPro" id="IPR028098">
    <property type="entry name" value="Glyco_trans_4-like_N"/>
</dbReference>
<dbReference type="PANTHER" id="PTHR12526:SF510">
    <property type="entry name" value="D-INOSITOL 3-PHOSPHATE GLYCOSYLTRANSFERASE"/>
    <property type="match status" value="1"/>
</dbReference>
<evidence type="ECO:0000256" key="3">
    <source>
        <dbReference type="ARBA" id="ARBA00022679"/>
    </source>
</evidence>
<keyword evidence="2 6" id="KW-0328">Glycosyltransferase</keyword>
<accession>A0AAU2JW87</accession>
<organism evidence="6">
    <name type="scientific">Streptomyces sp. NBC_00049</name>
    <dbReference type="NCBI Taxonomy" id="2903617"/>
    <lineage>
        <taxon>Bacteria</taxon>
        <taxon>Bacillati</taxon>
        <taxon>Actinomycetota</taxon>
        <taxon>Actinomycetes</taxon>
        <taxon>Kitasatosporales</taxon>
        <taxon>Streptomycetaceae</taxon>
        <taxon>Streptomyces</taxon>
    </lineage>
</organism>
<dbReference type="EMBL" id="CP108264">
    <property type="protein sequence ID" value="WTU76161.1"/>
    <property type="molecule type" value="Genomic_DNA"/>
</dbReference>
<name>A0AAU2JW87_9ACTN</name>
<dbReference type="GO" id="GO:0016757">
    <property type="term" value="F:glycosyltransferase activity"/>
    <property type="evidence" value="ECO:0007669"/>
    <property type="project" value="UniProtKB-KW"/>
</dbReference>
<gene>
    <name evidence="6" type="ORF">OG327_24095</name>
</gene>
<dbReference type="PANTHER" id="PTHR12526">
    <property type="entry name" value="GLYCOSYLTRANSFERASE"/>
    <property type="match status" value="1"/>
</dbReference>
<evidence type="ECO:0000256" key="1">
    <source>
        <dbReference type="ARBA" id="ARBA00021292"/>
    </source>
</evidence>
<dbReference type="InterPro" id="IPR001296">
    <property type="entry name" value="Glyco_trans_1"/>
</dbReference>
<feature type="domain" description="Glycosyltransferase subfamily 4-like N-terminal" evidence="5">
    <location>
        <begin position="25"/>
        <end position="185"/>
    </location>
</feature>
<dbReference type="SUPFAM" id="SSF53756">
    <property type="entry name" value="UDP-Glycosyltransferase/glycogen phosphorylase"/>
    <property type="match status" value="1"/>
</dbReference>
<reference evidence="6" key="1">
    <citation type="submission" date="2022-10" db="EMBL/GenBank/DDBJ databases">
        <title>The complete genomes of actinobacterial strains from the NBC collection.</title>
        <authorList>
            <person name="Joergensen T.S."/>
            <person name="Alvarez Arevalo M."/>
            <person name="Sterndorff E.B."/>
            <person name="Faurdal D."/>
            <person name="Vuksanovic O."/>
            <person name="Mourched A.-S."/>
            <person name="Charusanti P."/>
            <person name="Shaw S."/>
            <person name="Blin K."/>
            <person name="Weber T."/>
        </authorList>
    </citation>
    <scope>NUCLEOTIDE SEQUENCE</scope>
    <source>
        <strain evidence="6">NBC_00049</strain>
    </source>
</reference>
<protein>
    <recommendedName>
        <fullName evidence="1">D-inositol 3-phosphate glycosyltransferase</fullName>
    </recommendedName>
</protein>
<evidence type="ECO:0000259" key="4">
    <source>
        <dbReference type="Pfam" id="PF00534"/>
    </source>
</evidence>
<evidence type="ECO:0000313" key="6">
    <source>
        <dbReference type="EMBL" id="WTU76161.1"/>
    </source>
</evidence>
<keyword evidence="3 6" id="KW-0808">Transferase</keyword>
<sequence>MSVPTRTGARILHAVTLHSPSHAFGGPVRVALNLAKGLRARGHEARLLALGEGFDPWPDSVESVPAKLFPARRLLPLGFSGMTSPALLASAGRLVRDADVVHVHLARDLVTLPVALAALRARKPLVLQTHGMVDPSDKLLAKVLDAVAVRRLLRGADAVLYLTPHEREGLDAVVGGPLPQAVRLVNGTPAQEERPPLAGSPPRILYSARLQARKRPVDFVDAAPAVLAAHPDAHFVVAGPDEGELAAVRARIGALGLTDRFTVPGALSSAEVLAELRRAHVYVLPSVDEPFPMSVLEALSVGVPSVVTHSNGLARDIAAGGAGLAVDPGPAGVAAAVLSLLDPDANRAASHAARKLAADSFSMDAVLDTLLPVYEAARSAR</sequence>
<evidence type="ECO:0000259" key="5">
    <source>
        <dbReference type="Pfam" id="PF13579"/>
    </source>
</evidence>
<dbReference type="Gene3D" id="3.40.50.2000">
    <property type="entry name" value="Glycogen Phosphorylase B"/>
    <property type="match status" value="2"/>
</dbReference>
<dbReference type="Pfam" id="PF13579">
    <property type="entry name" value="Glyco_trans_4_4"/>
    <property type="match status" value="1"/>
</dbReference>